<dbReference type="GO" id="GO:0008146">
    <property type="term" value="F:sulfotransferase activity"/>
    <property type="evidence" value="ECO:0007669"/>
    <property type="project" value="InterPro"/>
</dbReference>
<accession>A0A5P2QM77</accession>
<organism evidence="2 3">
    <name type="scientific">Paracoccus yeei</name>
    <dbReference type="NCBI Taxonomy" id="147645"/>
    <lineage>
        <taxon>Bacteria</taxon>
        <taxon>Pseudomonadati</taxon>
        <taxon>Pseudomonadota</taxon>
        <taxon>Alphaproteobacteria</taxon>
        <taxon>Rhodobacterales</taxon>
        <taxon>Paracoccaceae</taxon>
        <taxon>Paracoccus</taxon>
    </lineage>
</organism>
<sequence length="338" mass="38017">MIRAPKRHKKTRAAMSKVILHIGTHKTGTTTIQDTFALNRSFLSEKGLVFPEIGKASGQHGLVMDWIKLPEAYHLDTTAQAAWAKLARDHAKSDRTVLISTEELSRGNPNSRVDMRKLRDMLSDFDEVKVVCFLRNQISFLQSIYLQVVKSGVNIHWGNFFEGAASSKMATGLFLDYNDLKDYLETAFSPEEISFFSYEREARESHGIIGRMMTECGLPQFAGALKDLPAGNSNVSPDPLGTWVVAHVLGGRPFKSWLLETARVALDDIGKDGMKTTIFTKDEYQRLKDVFGPLNRQFQDRSGGVEIGAFPKENNVVFRDSLTPAYWVQLSRRLVDKI</sequence>
<dbReference type="Gene3D" id="3.40.50.300">
    <property type="entry name" value="P-loop containing nucleotide triphosphate hydrolases"/>
    <property type="match status" value="1"/>
</dbReference>
<evidence type="ECO:0000313" key="2">
    <source>
        <dbReference type="EMBL" id="QEU07047.1"/>
    </source>
</evidence>
<geneLocation type="plasmid" evidence="2">
    <name>unnamed3</name>
</geneLocation>
<evidence type="ECO:0000259" key="1">
    <source>
        <dbReference type="Pfam" id="PF00685"/>
    </source>
</evidence>
<feature type="domain" description="Sulfotransferase" evidence="1">
    <location>
        <begin position="20"/>
        <end position="219"/>
    </location>
</feature>
<dbReference type="SUPFAM" id="SSF52540">
    <property type="entry name" value="P-loop containing nucleoside triphosphate hydrolases"/>
    <property type="match status" value="1"/>
</dbReference>
<dbReference type="InterPro" id="IPR000863">
    <property type="entry name" value="Sulfotransferase_dom"/>
</dbReference>
<protein>
    <recommendedName>
        <fullName evidence="1">Sulfotransferase domain-containing protein</fullName>
    </recommendedName>
</protein>
<reference evidence="2 3" key="1">
    <citation type="submission" date="2019-09" db="EMBL/GenBank/DDBJ databases">
        <title>FDA dAtabase for Regulatory Grade micrObial Sequences (FDA-ARGOS): Supporting development and validation of Infectious Disease Dx tests.</title>
        <authorList>
            <person name="Sciortino C."/>
            <person name="Tallon L."/>
            <person name="Sadzewicz L."/>
            <person name="Vavikolanu K."/>
            <person name="Mehta A."/>
            <person name="Aluvathingal J."/>
            <person name="Nadendla S."/>
            <person name="Nandy P."/>
            <person name="Geyer C."/>
            <person name="Yan Y."/>
            <person name="Sichtig H."/>
        </authorList>
    </citation>
    <scope>NUCLEOTIDE SEQUENCE [LARGE SCALE GENOMIC DNA]</scope>
    <source>
        <strain evidence="2 3">FDAARGOS_643</strain>
        <plasmid evidence="2 3">unnamed3</plasmid>
    </source>
</reference>
<proteinExistence type="predicted"/>
<keyword evidence="2" id="KW-0614">Plasmid</keyword>
<dbReference type="Proteomes" id="UP000324507">
    <property type="component" value="Plasmid unnamed3"/>
</dbReference>
<dbReference type="EMBL" id="CP044080">
    <property type="protein sequence ID" value="QEU07047.1"/>
    <property type="molecule type" value="Genomic_DNA"/>
</dbReference>
<name>A0A5P2QM77_9RHOB</name>
<dbReference type="AlphaFoldDB" id="A0A5P2QM77"/>
<dbReference type="InterPro" id="IPR027417">
    <property type="entry name" value="P-loop_NTPase"/>
</dbReference>
<evidence type="ECO:0000313" key="3">
    <source>
        <dbReference type="Proteomes" id="UP000324507"/>
    </source>
</evidence>
<gene>
    <name evidence="2" type="ORF">FOB51_02995</name>
</gene>
<dbReference type="Pfam" id="PF00685">
    <property type="entry name" value="Sulfotransfer_1"/>
    <property type="match status" value="1"/>
</dbReference>